<feature type="compositionally biased region" description="Low complexity" evidence="1">
    <location>
        <begin position="60"/>
        <end position="80"/>
    </location>
</feature>
<evidence type="ECO:0000313" key="2">
    <source>
        <dbReference type="EMBL" id="MED6153110.1"/>
    </source>
</evidence>
<protein>
    <submittedName>
        <fullName evidence="2">Uncharacterized protein</fullName>
    </submittedName>
</protein>
<proteinExistence type="predicted"/>
<gene>
    <name evidence="2" type="ORF">PIB30_098432</name>
</gene>
<dbReference type="EMBL" id="JASCZI010093139">
    <property type="protein sequence ID" value="MED6153110.1"/>
    <property type="molecule type" value="Genomic_DNA"/>
</dbReference>
<reference evidence="2 3" key="1">
    <citation type="journal article" date="2023" name="Plants (Basel)">
        <title>Bridging the Gap: Combining Genomics and Transcriptomics Approaches to Understand Stylosanthes scabra, an Orphan Legume from the Brazilian Caatinga.</title>
        <authorList>
            <person name="Ferreira-Neto J.R.C."/>
            <person name="da Silva M.D."/>
            <person name="Binneck E."/>
            <person name="de Melo N.F."/>
            <person name="da Silva R.H."/>
            <person name="de Melo A.L.T.M."/>
            <person name="Pandolfi V."/>
            <person name="Bustamante F.O."/>
            <person name="Brasileiro-Vidal A.C."/>
            <person name="Benko-Iseppon A.M."/>
        </authorList>
    </citation>
    <scope>NUCLEOTIDE SEQUENCE [LARGE SCALE GENOMIC DNA]</scope>
    <source>
        <tissue evidence="2">Leaves</tissue>
    </source>
</reference>
<accession>A0ABU6TY39</accession>
<comment type="caution">
    <text evidence="2">The sequence shown here is derived from an EMBL/GenBank/DDBJ whole genome shotgun (WGS) entry which is preliminary data.</text>
</comment>
<feature type="region of interest" description="Disordered" evidence="1">
    <location>
        <begin position="38"/>
        <end position="80"/>
    </location>
</feature>
<keyword evidence="3" id="KW-1185">Reference proteome</keyword>
<evidence type="ECO:0000256" key="1">
    <source>
        <dbReference type="SAM" id="MobiDB-lite"/>
    </source>
</evidence>
<evidence type="ECO:0000313" key="3">
    <source>
        <dbReference type="Proteomes" id="UP001341840"/>
    </source>
</evidence>
<organism evidence="2 3">
    <name type="scientific">Stylosanthes scabra</name>
    <dbReference type="NCBI Taxonomy" id="79078"/>
    <lineage>
        <taxon>Eukaryota</taxon>
        <taxon>Viridiplantae</taxon>
        <taxon>Streptophyta</taxon>
        <taxon>Embryophyta</taxon>
        <taxon>Tracheophyta</taxon>
        <taxon>Spermatophyta</taxon>
        <taxon>Magnoliopsida</taxon>
        <taxon>eudicotyledons</taxon>
        <taxon>Gunneridae</taxon>
        <taxon>Pentapetalae</taxon>
        <taxon>rosids</taxon>
        <taxon>fabids</taxon>
        <taxon>Fabales</taxon>
        <taxon>Fabaceae</taxon>
        <taxon>Papilionoideae</taxon>
        <taxon>50 kb inversion clade</taxon>
        <taxon>dalbergioids sensu lato</taxon>
        <taxon>Dalbergieae</taxon>
        <taxon>Pterocarpus clade</taxon>
        <taxon>Stylosanthes</taxon>
    </lineage>
</organism>
<name>A0ABU6TY39_9FABA</name>
<dbReference type="Proteomes" id="UP001341840">
    <property type="component" value="Unassembled WGS sequence"/>
</dbReference>
<sequence>MAIAQGVPTYPEEQIVGVPRKEKFCPFGDWQKIKKKAQKTDLPQAVPPPIPPSIHELQEQPATSSAAATQPALPTPTKAPSWTNLFKKLLKKLHRRKKDLRNT</sequence>